<reference evidence="2" key="2">
    <citation type="submission" date="2020-09" db="EMBL/GenBank/DDBJ databases">
        <authorList>
            <person name="Sun Q."/>
            <person name="Zhou Y."/>
        </authorList>
    </citation>
    <scope>NUCLEOTIDE SEQUENCE</scope>
    <source>
        <strain evidence="2">CGMCC 4.5737</strain>
    </source>
</reference>
<protein>
    <recommendedName>
        <fullName evidence="1">Carboxymuconolactone decarboxylase-like domain-containing protein</fullName>
    </recommendedName>
</protein>
<dbReference type="InterPro" id="IPR003779">
    <property type="entry name" value="CMD-like"/>
</dbReference>
<dbReference type="Pfam" id="PF02627">
    <property type="entry name" value="CMD"/>
    <property type="match status" value="1"/>
</dbReference>
<comment type="caution">
    <text evidence="2">The sequence shown here is derived from an EMBL/GenBank/DDBJ whole genome shotgun (WGS) entry which is preliminary data.</text>
</comment>
<proteinExistence type="predicted"/>
<dbReference type="AlphaFoldDB" id="A0A8J3CG60"/>
<evidence type="ECO:0000313" key="3">
    <source>
        <dbReference type="Proteomes" id="UP000637578"/>
    </source>
</evidence>
<dbReference type="SUPFAM" id="SSF69118">
    <property type="entry name" value="AhpD-like"/>
    <property type="match status" value="1"/>
</dbReference>
<accession>A0A8J3CG60</accession>
<keyword evidence="3" id="KW-1185">Reference proteome</keyword>
<sequence>MARISYPDPSHSAELWDAFPDMPRLHILEMLGHSAGTARQFGELSMAQFVDLALSPRSRELVILTTARNIECEYEWIQHEPISEAVGVTRAQRDALVKGQYDAEVFDDADRALVRFVAAIVAAPRIDDETFAAAREHLSNREIVEVLQVIGTYWTLGRVATVLDVELDPPSGTAVSDAFTRASRSES</sequence>
<dbReference type="RefSeq" id="WP_189059174.1">
    <property type="nucleotide sequence ID" value="NZ_BMMK01000016.1"/>
</dbReference>
<reference evidence="2" key="1">
    <citation type="journal article" date="2014" name="Int. J. Syst. Evol. Microbiol.">
        <title>Complete genome sequence of Corynebacterium casei LMG S-19264T (=DSM 44701T), isolated from a smear-ripened cheese.</title>
        <authorList>
            <consortium name="US DOE Joint Genome Institute (JGI-PGF)"/>
            <person name="Walter F."/>
            <person name="Albersmeier A."/>
            <person name="Kalinowski J."/>
            <person name="Ruckert C."/>
        </authorList>
    </citation>
    <scope>NUCLEOTIDE SEQUENCE</scope>
    <source>
        <strain evidence="2">CGMCC 4.5737</strain>
    </source>
</reference>
<dbReference type="Proteomes" id="UP000637578">
    <property type="component" value="Unassembled WGS sequence"/>
</dbReference>
<gene>
    <name evidence="2" type="ORF">GCM10012275_36250</name>
</gene>
<dbReference type="EMBL" id="BMMK01000016">
    <property type="protein sequence ID" value="GGM62220.1"/>
    <property type="molecule type" value="Genomic_DNA"/>
</dbReference>
<name>A0A8J3CG60_9PSEU</name>
<evidence type="ECO:0000259" key="1">
    <source>
        <dbReference type="Pfam" id="PF02627"/>
    </source>
</evidence>
<evidence type="ECO:0000313" key="2">
    <source>
        <dbReference type="EMBL" id="GGM62220.1"/>
    </source>
</evidence>
<dbReference type="PANTHER" id="PTHR34846">
    <property type="entry name" value="4-CARBOXYMUCONOLACTONE DECARBOXYLASE FAMILY PROTEIN (AFU_ORTHOLOGUE AFUA_6G11590)"/>
    <property type="match status" value="1"/>
</dbReference>
<dbReference type="PANTHER" id="PTHR34846:SF11">
    <property type="entry name" value="4-CARBOXYMUCONOLACTONE DECARBOXYLASE FAMILY PROTEIN (AFU_ORTHOLOGUE AFUA_6G11590)"/>
    <property type="match status" value="1"/>
</dbReference>
<feature type="domain" description="Carboxymuconolactone decarboxylase-like" evidence="1">
    <location>
        <begin position="38"/>
        <end position="97"/>
    </location>
</feature>
<dbReference type="GO" id="GO:0051920">
    <property type="term" value="F:peroxiredoxin activity"/>
    <property type="evidence" value="ECO:0007669"/>
    <property type="project" value="InterPro"/>
</dbReference>
<dbReference type="InterPro" id="IPR029032">
    <property type="entry name" value="AhpD-like"/>
</dbReference>
<dbReference type="Gene3D" id="1.20.1290.10">
    <property type="entry name" value="AhpD-like"/>
    <property type="match status" value="1"/>
</dbReference>
<organism evidence="2 3">
    <name type="scientific">Longimycelium tulufanense</name>
    <dbReference type="NCBI Taxonomy" id="907463"/>
    <lineage>
        <taxon>Bacteria</taxon>
        <taxon>Bacillati</taxon>
        <taxon>Actinomycetota</taxon>
        <taxon>Actinomycetes</taxon>
        <taxon>Pseudonocardiales</taxon>
        <taxon>Pseudonocardiaceae</taxon>
        <taxon>Longimycelium</taxon>
    </lineage>
</organism>